<name>G4LV35_SCHMA</name>
<evidence type="ECO:0000313" key="1">
    <source>
        <dbReference type="Proteomes" id="UP000008854"/>
    </source>
</evidence>
<dbReference type="WBParaSite" id="Smp_164710.1">
    <property type="protein sequence ID" value="Smp_164710.1"/>
    <property type="gene ID" value="Smp_164710"/>
</dbReference>
<dbReference type="KEGG" id="smm:Smp_164710"/>
<organism evidence="1 2">
    <name type="scientific">Schistosoma mansoni</name>
    <name type="common">Blood fluke</name>
    <dbReference type="NCBI Taxonomy" id="6183"/>
    <lineage>
        <taxon>Eukaryota</taxon>
        <taxon>Metazoa</taxon>
        <taxon>Spiralia</taxon>
        <taxon>Lophotrochozoa</taxon>
        <taxon>Platyhelminthes</taxon>
        <taxon>Trematoda</taxon>
        <taxon>Digenea</taxon>
        <taxon>Strigeidida</taxon>
        <taxon>Schistosomatoidea</taxon>
        <taxon>Schistosomatidae</taxon>
        <taxon>Schistosoma</taxon>
    </lineage>
</organism>
<protein>
    <submittedName>
        <fullName evidence="2">Radical SAM protein</fullName>
    </submittedName>
</protein>
<accession>G4LV35</accession>
<keyword evidence="1" id="KW-1185">Reference proteome</keyword>
<dbReference type="AlphaFoldDB" id="G4LV35"/>
<dbReference type="RefSeq" id="XP_018645137.1">
    <property type="nucleotide sequence ID" value="XM_018791720.1"/>
</dbReference>
<evidence type="ECO:0000313" key="2">
    <source>
        <dbReference type="WBParaSite" id="Smp_164710.1"/>
    </source>
</evidence>
<dbReference type="Proteomes" id="UP000008854">
    <property type="component" value="Unassembled WGS sequence"/>
</dbReference>
<dbReference type="GeneID" id="8355302"/>
<sequence>MTFTLLNGTLRPMTNSRKDYVQNNGVYRMIDDLEILYPERSVIEVGAKSPFNYFSHHFAANVHWPNYFPQFSFREISGTFRSISIGILR</sequence>
<dbReference type="HOGENOM" id="CLU_2457602_0_0_1"/>
<reference evidence="2" key="2">
    <citation type="submission" date="2018-12" db="UniProtKB">
        <authorList>
            <consortium name="WormBaseParasite"/>
        </authorList>
    </citation>
    <scope>IDENTIFICATION</scope>
    <source>
        <strain evidence="2">Puerto Rican</strain>
    </source>
</reference>
<dbReference type="CTD" id="8355302"/>
<reference evidence="1" key="1">
    <citation type="journal article" date="2012" name="PLoS Negl. Trop. Dis.">
        <title>A systematically improved high quality genome and transcriptome of the human blood fluke Schistosoma mansoni.</title>
        <authorList>
            <person name="Protasio A.V."/>
            <person name="Tsai I.J."/>
            <person name="Babbage A."/>
            <person name="Nichol S."/>
            <person name="Hunt M."/>
            <person name="Aslett M.A."/>
            <person name="De Silva N."/>
            <person name="Velarde G.S."/>
            <person name="Anderson T.J."/>
            <person name="Clark R.C."/>
            <person name="Davidson C."/>
            <person name="Dillon G.P."/>
            <person name="Holroyd N.E."/>
            <person name="LoVerde P.T."/>
            <person name="Lloyd C."/>
            <person name="McQuillan J."/>
            <person name="Oliveira G."/>
            <person name="Otto T.D."/>
            <person name="Parker-Manuel S.J."/>
            <person name="Quail M.A."/>
            <person name="Wilson R.A."/>
            <person name="Zerlotini A."/>
            <person name="Dunne D.W."/>
            <person name="Berriman M."/>
        </authorList>
    </citation>
    <scope>NUCLEOTIDE SEQUENCE [LARGE SCALE GENOMIC DNA]</scope>
    <source>
        <strain evidence="1">Puerto Rican</strain>
    </source>
</reference>
<dbReference type="InParanoid" id="G4LV35"/>
<proteinExistence type="predicted"/>